<evidence type="ECO:0000259" key="14">
    <source>
        <dbReference type="PROSITE" id="PS50003"/>
    </source>
</evidence>
<keyword evidence="13" id="KW-1133">Transmembrane helix</keyword>
<dbReference type="InterPro" id="IPR011993">
    <property type="entry name" value="PH-like_dom_sf"/>
</dbReference>
<comment type="subcellular location">
    <subcellularLocation>
        <location evidence="2">Secreted</location>
    </subcellularLocation>
    <subcellularLocation>
        <location evidence="1">Target cell membrane</location>
    </subcellularLocation>
</comment>
<keyword evidence="3" id="KW-0268">Exocytosis</keyword>
<evidence type="ECO:0000313" key="15">
    <source>
        <dbReference type="EMBL" id="GFT99281.1"/>
    </source>
</evidence>
<keyword evidence="16" id="KW-1185">Reference proteome</keyword>
<keyword evidence="10 12" id="KW-0040">ANK repeat</keyword>
<dbReference type="GO" id="GO:0090729">
    <property type="term" value="F:toxin activity"/>
    <property type="evidence" value="ECO:0007669"/>
    <property type="project" value="UniProtKB-KW"/>
</dbReference>
<evidence type="ECO:0000256" key="8">
    <source>
        <dbReference type="ARBA" id="ARBA00022737"/>
    </source>
</evidence>
<dbReference type="AlphaFoldDB" id="A0A8X6Q722"/>
<evidence type="ECO:0000256" key="2">
    <source>
        <dbReference type="ARBA" id="ARBA00004613"/>
    </source>
</evidence>
<keyword evidence="11" id="KW-1053">Target membrane</keyword>
<feature type="repeat" description="ANK" evidence="12">
    <location>
        <begin position="122"/>
        <end position="154"/>
    </location>
</feature>
<name>A0A8X6Q722_NEPPI</name>
<dbReference type="SMART" id="SM00233">
    <property type="entry name" value="PH"/>
    <property type="match status" value="1"/>
</dbReference>
<protein>
    <submittedName>
        <fullName evidence="15">Oxysterol-binding protein-related protein 1</fullName>
    </submittedName>
</protein>
<evidence type="ECO:0000256" key="7">
    <source>
        <dbReference type="ARBA" id="ARBA00022699"/>
    </source>
</evidence>
<dbReference type="Pfam" id="PF00169">
    <property type="entry name" value="PH"/>
    <property type="match status" value="1"/>
</dbReference>
<dbReference type="GO" id="GO:0006887">
    <property type="term" value="P:exocytosis"/>
    <property type="evidence" value="ECO:0007669"/>
    <property type="project" value="UniProtKB-KW"/>
</dbReference>
<keyword evidence="4" id="KW-0964">Secreted</keyword>
<keyword evidence="9" id="KW-0638">Presynaptic neurotoxin</keyword>
<comment type="caution">
    <text evidence="15">The sequence shown here is derived from an EMBL/GenBank/DDBJ whole genome shotgun (WGS) entry which is preliminary data.</text>
</comment>
<dbReference type="Pfam" id="PF12796">
    <property type="entry name" value="Ank_2"/>
    <property type="match status" value="2"/>
</dbReference>
<evidence type="ECO:0000256" key="3">
    <source>
        <dbReference type="ARBA" id="ARBA00022483"/>
    </source>
</evidence>
<sequence>MWWFTGQVKVATFIFASSGFLLLIFAFIIFFFSFEMSDDEMPESPVPCRTPEEDLLLRSRTGDYIGTKELLKQFSEGQITLNVNCKGNHDWTPLHHACYFGHEKIVDLLIQMNADVNVVNDTGDTPLHKAAYTSREELVLLLLSKNADVFIRNSEGQTAKDICENEDIKKLLKAAEVADVEKKNSMLLHAAREGNVQIIENLLKSANPPDINCTDSLGNSALHCAAYRGKKEVVLLLLQNGIDTSLKNLRGQRAVDLALNLPTKQILGVQPVKPFQKTAARFEGLILRKSRFLGWKEVWTILEKGVMSFFVSRADSTTGTRRKGYKYLDGAKIMADESDVAVFTIIFSDNTRQRFSVPRANQKQVDRQKWMNSITEHIEFSSHYLKQGLSDSDPEDDDIIPVGTLKDNLQTAQAHLQLFEKNEPLKKCCNDIVILVDSARKVSSTLSHCLLLFTQQEEVRMLQLKQQQERCRFLQDALHTLAQEHHELEKSFISPFHSPPNTPHYEDTDCDEFFDAFEGDAFKDRKPLSSAINFSWYSLS</sequence>
<dbReference type="PANTHER" id="PTHR24171:SF8">
    <property type="entry name" value="BRCA1-ASSOCIATED RING DOMAIN PROTEIN 1"/>
    <property type="match status" value="1"/>
</dbReference>
<dbReference type="OrthoDB" id="416222at2759"/>
<keyword evidence="5" id="KW-1052">Target cell membrane</keyword>
<dbReference type="SMART" id="SM00248">
    <property type="entry name" value="ANK"/>
    <property type="match status" value="4"/>
</dbReference>
<evidence type="ECO:0000256" key="11">
    <source>
        <dbReference type="ARBA" id="ARBA00023298"/>
    </source>
</evidence>
<dbReference type="PROSITE" id="PS50088">
    <property type="entry name" value="ANK_REPEAT"/>
    <property type="match status" value="3"/>
</dbReference>
<evidence type="ECO:0000256" key="9">
    <source>
        <dbReference type="ARBA" id="ARBA00023028"/>
    </source>
</evidence>
<gene>
    <name evidence="15" type="primary">Osbpl1a</name>
    <name evidence="15" type="ORF">NPIL_229551</name>
</gene>
<dbReference type="GO" id="GO:0044218">
    <property type="term" value="C:other organism cell membrane"/>
    <property type="evidence" value="ECO:0007669"/>
    <property type="project" value="UniProtKB-KW"/>
</dbReference>
<dbReference type="GO" id="GO:0044231">
    <property type="term" value="C:host cell presynaptic membrane"/>
    <property type="evidence" value="ECO:0007669"/>
    <property type="project" value="UniProtKB-KW"/>
</dbReference>
<dbReference type="Gene3D" id="1.25.40.20">
    <property type="entry name" value="Ankyrin repeat-containing domain"/>
    <property type="match status" value="2"/>
</dbReference>
<dbReference type="Proteomes" id="UP000887013">
    <property type="component" value="Unassembled WGS sequence"/>
</dbReference>
<proteinExistence type="predicted"/>
<dbReference type="GO" id="GO:0005576">
    <property type="term" value="C:extracellular region"/>
    <property type="evidence" value="ECO:0007669"/>
    <property type="project" value="UniProtKB-SubCell"/>
</dbReference>
<accession>A0A8X6Q722</accession>
<reference evidence="15" key="1">
    <citation type="submission" date="2020-08" db="EMBL/GenBank/DDBJ databases">
        <title>Multicomponent nature underlies the extraordinary mechanical properties of spider dragline silk.</title>
        <authorList>
            <person name="Kono N."/>
            <person name="Nakamura H."/>
            <person name="Mori M."/>
            <person name="Yoshida Y."/>
            <person name="Ohtoshi R."/>
            <person name="Malay A.D."/>
            <person name="Moran D.A.P."/>
            <person name="Tomita M."/>
            <person name="Numata K."/>
            <person name="Arakawa K."/>
        </authorList>
    </citation>
    <scope>NUCLEOTIDE SEQUENCE</scope>
</reference>
<evidence type="ECO:0000256" key="12">
    <source>
        <dbReference type="PROSITE-ProRule" id="PRU00023"/>
    </source>
</evidence>
<feature type="repeat" description="ANK" evidence="12">
    <location>
        <begin position="89"/>
        <end position="121"/>
    </location>
</feature>
<keyword evidence="6" id="KW-0800">Toxin</keyword>
<dbReference type="PANTHER" id="PTHR24171">
    <property type="entry name" value="ANKYRIN REPEAT DOMAIN-CONTAINING PROTEIN 39-RELATED"/>
    <property type="match status" value="1"/>
</dbReference>
<keyword evidence="13" id="KW-0812">Transmembrane</keyword>
<dbReference type="PROSITE" id="PS50003">
    <property type="entry name" value="PH_DOMAIN"/>
    <property type="match status" value="1"/>
</dbReference>
<dbReference type="PROSITE" id="PS50297">
    <property type="entry name" value="ANK_REP_REGION"/>
    <property type="match status" value="3"/>
</dbReference>
<dbReference type="InterPro" id="IPR036770">
    <property type="entry name" value="Ankyrin_rpt-contain_sf"/>
</dbReference>
<dbReference type="InterPro" id="IPR001849">
    <property type="entry name" value="PH_domain"/>
</dbReference>
<dbReference type="SUPFAM" id="SSF48403">
    <property type="entry name" value="Ankyrin repeat"/>
    <property type="match status" value="1"/>
</dbReference>
<feature type="repeat" description="ANK" evidence="12">
    <location>
        <begin position="217"/>
        <end position="249"/>
    </location>
</feature>
<dbReference type="SUPFAM" id="SSF50729">
    <property type="entry name" value="PH domain-like"/>
    <property type="match status" value="1"/>
</dbReference>
<evidence type="ECO:0000256" key="6">
    <source>
        <dbReference type="ARBA" id="ARBA00022656"/>
    </source>
</evidence>
<evidence type="ECO:0000256" key="1">
    <source>
        <dbReference type="ARBA" id="ARBA00004175"/>
    </source>
</evidence>
<evidence type="ECO:0000256" key="10">
    <source>
        <dbReference type="ARBA" id="ARBA00023043"/>
    </source>
</evidence>
<dbReference type="Gene3D" id="2.30.29.30">
    <property type="entry name" value="Pleckstrin-homology domain (PH domain)/Phosphotyrosine-binding domain (PTB)"/>
    <property type="match status" value="1"/>
</dbReference>
<feature type="transmembrane region" description="Helical" evidence="13">
    <location>
        <begin position="12"/>
        <end position="34"/>
    </location>
</feature>
<feature type="domain" description="PH" evidence="14">
    <location>
        <begin position="279"/>
        <end position="379"/>
    </location>
</feature>
<keyword evidence="7" id="KW-0528">Neurotoxin</keyword>
<keyword evidence="13" id="KW-0472">Membrane</keyword>
<organism evidence="15 16">
    <name type="scientific">Nephila pilipes</name>
    <name type="common">Giant wood spider</name>
    <name type="synonym">Nephila maculata</name>
    <dbReference type="NCBI Taxonomy" id="299642"/>
    <lineage>
        <taxon>Eukaryota</taxon>
        <taxon>Metazoa</taxon>
        <taxon>Ecdysozoa</taxon>
        <taxon>Arthropoda</taxon>
        <taxon>Chelicerata</taxon>
        <taxon>Arachnida</taxon>
        <taxon>Araneae</taxon>
        <taxon>Araneomorphae</taxon>
        <taxon>Entelegynae</taxon>
        <taxon>Araneoidea</taxon>
        <taxon>Nephilidae</taxon>
        <taxon>Nephila</taxon>
    </lineage>
</organism>
<dbReference type="InterPro" id="IPR002110">
    <property type="entry name" value="Ankyrin_rpt"/>
</dbReference>
<evidence type="ECO:0000256" key="13">
    <source>
        <dbReference type="SAM" id="Phobius"/>
    </source>
</evidence>
<evidence type="ECO:0000313" key="16">
    <source>
        <dbReference type="Proteomes" id="UP000887013"/>
    </source>
</evidence>
<evidence type="ECO:0000256" key="5">
    <source>
        <dbReference type="ARBA" id="ARBA00022537"/>
    </source>
</evidence>
<evidence type="ECO:0000256" key="4">
    <source>
        <dbReference type="ARBA" id="ARBA00022525"/>
    </source>
</evidence>
<keyword evidence="8" id="KW-0677">Repeat</keyword>
<dbReference type="EMBL" id="BMAW01026881">
    <property type="protein sequence ID" value="GFT99281.1"/>
    <property type="molecule type" value="Genomic_DNA"/>
</dbReference>